<dbReference type="Gene3D" id="3.40.50.1860">
    <property type="match status" value="2"/>
</dbReference>
<dbReference type="EMBL" id="DRTH01000183">
    <property type="protein sequence ID" value="HHF08723.1"/>
    <property type="molecule type" value="Genomic_DNA"/>
</dbReference>
<proteinExistence type="inferred from homology"/>
<dbReference type="PANTHER" id="PTHR21198:SF2">
    <property type="entry name" value="GLUTAMATE RACEMASE"/>
    <property type="match status" value="1"/>
</dbReference>
<feature type="binding site" evidence="7">
    <location>
        <begin position="176"/>
        <end position="177"/>
    </location>
    <ligand>
        <name>substrate</name>
    </ligand>
</feature>
<dbReference type="HAMAP" id="MF_00258">
    <property type="entry name" value="Glu_racemase"/>
    <property type="match status" value="1"/>
</dbReference>
<dbReference type="PROSITE" id="PS00924">
    <property type="entry name" value="ASP_GLU_RACEMASE_2"/>
    <property type="match status" value="1"/>
</dbReference>
<evidence type="ECO:0000256" key="6">
    <source>
        <dbReference type="ARBA" id="ARBA00023316"/>
    </source>
</evidence>
<dbReference type="SUPFAM" id="SSF53681">
    <property type="entry name" value="Aspartate/glutamate racemase"/>
    <property type="match status" value="2"/>
</dbReference>
<evidence type="ECO:0000313" key="8">
    <source>
        <dbReference type="EMBL" id="HHF08723.1"/>
    </source>
</evidence>
<dbReference type="NCBIfam" id="TIGR00067">
    <property type="entry name" value="glut_race"/>
    <property type="match status" value="1"/>
</dbReference>
<comment type="function">
    <text evidence="7">Provides the (R)-glutamate required for cell wall biosynthesis.</text>
</comment>
<comment type="similarity">
    <text evidence="7">Belongs to the aspartate/glutamate racemases family.</text>
</comment>
<dbReference type="InterPro" id="IPR001920">
    <property type="entry name" value="Asp/Glu_race"/>
</dbReference>
<dbReference type="InterPro" id="IPR033134">
    <property type="entry name" value="Asp/Glu_racemase_AS_2"/>
</dbReference>
<keyword evidence="3 7" id="KW-0133">Cell shape</keyword>
<comment type="catalytic activity">
    <reaction evidence="1 7">
        <text>L-glutamate = D-glutamate</text>
        <dbReference type="Rhea" id="RHEA:12813"/>
        <dbReference type="ChEBI" id="CHEBI:29985"/>
        <dbReference type="ChEBI" id="CHEBI:29986"/>
        <dbReference type="EC" id="5.1.1.3"/>
    </reaction>
</comment>
<reference evidence="8" key="1">
    <citation type="journal article" date="2020" name="mSystems">
        <title>Genome- and Community-Level Interaction Insights into Carbon Utilization and Element Cycling Functions of Hydrothermarchaeota in Hydrothermal Sediment.</title>
        <authorList>
            <person name="Zhou Z."/>
            <person name="Liu Y."/>
            <person name="Xu W."/>
            <person name="Pan J."/>
            <person name="Luo Z.H."/>
            <person name="Li M."/>
        </authorList>
    </citation>
    <scope>NUCLEOTIDE SEQUENCE [LARGE SCALE GENOMIC DNA]</scope>
    <source>
        <strain evidence="8">HyVt-80</strain>
    </source>
</reference>
<comment type="pathway">
    <text evidence="7">Cell wall biogenesis; peptidoglycan biosynthesis.</text>
</comment>
<dbReference type="InterPro" id="IPR004391">
    <property type="entry name" value="Glu_race"/>
</dbReference>
<dbReference type="Pfam" id="PF01177">
    <property type="entry name" value="Asp_Glu_race"/>
    <property type="match status" value="1"/>
</dbReference>
<dbReference type="InterPro" id="IPR015942">
    <property type="entry name" value="Asp/Glu/hydantoin_racemase"/>
</dbReference>
<dbReference type="PANTHER" id="PTHR21198">
    <property type="entry name" value="GLUTAMATE RACEMASE"/>
    <property type="match status" value="1"/>
</dbReference>
<dbReference type="AlphaFoldDB" id="A0A7C5DZV3"/>
<organism evidence="8">
    <name type="scientific">Kosmotoga arenicorallina</name>
    <dbReference type="NCBI Taxonomy" id="688066"/>
    <lineage>
        <taxon>Bacteria</taxon>
        <taxon>Thermotogati</taxon>
        <taxon>Thermotogota</taxon>
        <taxon>Thermotogae</taxon>
        <taxon>Kosmotogales</taxon>
        <taxon>Kosmotogaceae</taxon>
        <taxon>Kosmotoga</taxon>
    </lineage>
</organism>
<gene>
    <name evidence="7 8" type="primary">murI</name>
    <name evidence="8" type="ORF">ENL26_02990</name>
</gene>
<protein>
    <recommendedName>
        <fullName evidence="2 7">Glutamate racemase</fullName>
        <ecNumber evidence="2 7">5.1.1.3</ecNumber>
    </recommendedName>
</protein>
<evidence type="ECO:0000256" key="2">
    <source>
        <dbReference type="ARBA" id="ARBA00013090"/>
    </source>
</evidence>
<evidence type="ECO:0000256" key="4">
    <source>
        <dbReference type="ARBA" id="ARBA00022984"/>
    </source>
</evidence>
<dbReference type="Proteomes" id="UP000886129">
    <property type="component" value="Unassembled WGS sequence"/>
</dbReference>
<keyword evidence="5 7" id="KW-0413">Isomerase</keyword>
<dbReference type="GO" id="GO:0071555">
    <property type="term" value="P:cell wall organization"/>
    <property type="evidence" value="ECO:0007669"/>
    <property type="project" value="UniProtKB-KW"/>
</dbReference>
<feature type="binding site" evidence="7">
    <location>
        <begin position="71"/>
        <end position="72"/>
    </location>
    <ligand>
        <name>substrate</name>
    </ligand>
</feature>
<evidence type="ECO:0000256" key="1">
    <source>
        <dbReference type="ARBA" id="ARBA00001602"/>
    </source>
</evidence>
<dbReference type="GO" id="GO:0008881">
    <property type="term" value="F:glutamate racemase activity"/>
    <property type="evidence" value="ECO:0007669"/>
    <property type="project" value="UniProtKB-UniRule"/>
</dbReference>
<dbReference type="EC" id="5.1.1.3" evidence="2 7"/>
<evidence type="ECO:0000256" key="3">
    <source>
        <dbReference type="ARBA" id="ARBA00022960"/>
    </source>
</evidence>
<sequence length="277" mass="31314">MKIGLFDSGIGGLSVLYELVKRIPSARYVYVADTFRAPYGTKPMEDILRISLEILSFLKLKGVDCIVSGCNTSDASLQRFKSDLGIPYYSIVKSVAFNELQGKVAVIGTEATVKSGIYKSQLENIGVTSVFQRSCQFFVAIVEEGITKGKMVDAIAKFYLTPVKRYNPSSVVLGCTHFPHLRRVIQSQLPGVFLCDPARSVAKIVSRDWRDRTQSVGNFAEFFVTGDTRAFLRKLKRFRSFLKIPYSISKLDVRYLEKLRVSDYEKDFRNNWHVRSG</sequence>
<comment type="caution">
    <text evidence="8">The sequence shown here is derived from an EMBL/GenBank/DDBJ whole genome shotgun (WGS) entry which is preliminary data.</text>
</comment>
<dbReference type="GO" id="GO:0009252">
    <property type="term" value="P:peptidoglycan biosynthetic process"/>
    <property type="evidence" value="ECO:0007669"/>
    <property type="project" value="UniProtKB-UniRule"/>
</dbReference>
<feature type="binding site" evidence="7">
    <location>
        <begin position="39"/>
        <end position="40"/>
    </location>
    <ligand>
        <name>substrate</name>
    </ligand>
</feature>
<keyword evidence="6 7" id="KW-0961">Cell wall biogenesis/degradation</keyword>
<feature type="active site" description="Proton donor/acceptor" evidence="7">
    <location>
        <position position="175"/>
    </location>
</feature>
<accession>A0A7C5DZV3</accession>
<name>A0A7C5DZV3_9BACT</name>
<keyword evidence="4 7" id="KW-0573">Peptidoglycan synthesis</keyword>
<feature type="binding site" evidence="7">
    <location>
        <begin position="7"/>
        <end position="8"/>
    </location>
    <ligand>
        <name>substrate</name>
    </ligand>
</feature>
<dbReference type="GO" id="GO:0008360">
    <property type="term" value="P:regulation of cell shape"/>
    <property type="evidence" value="ECO:0007669"/>
    <property type="project" value="UniProtKB-KW"/>
</dbReference>
<evidence type="ECO:0000256" key="7">
    <source>
        <dbReference type="HAMAP-Rule" id="MF_00258"/>
    </source>
</evidence>
<feature type="active site" description="Proton donor/acceptor" evidence="7">
    <location>
        <position position="70"/>
    </location>
</feature>
<dbReference type="UniPathway" id="UPA00219"/>
<evidence type="ECO:0000256" key="5">
    <source>
        <dbReference type="ARBA" id="ARBA00023235"/>
    </source>
</evidence>